<dbReference type="Proteomes" id="UP000314982">
    <property type="component" value="Unassembled WGS sequence"/>
</dbReference>
<dbReference type="PANTHER" id="PTHR21192:SF2">
    <property type="entry name" value="NADH DEHYDROGENASE [UBIQUINONE] 1 ALPHA SUBCOMPLEX ASSEMBLY FACTOR 3"/>
    <property type="match status" value="1"/>
</dbReference>
<dbReference type="Ensembl" id="ENSHHUT00000020434.1">
    <property type="protein sequence ID" value="ENSHHUP00000019704.1"/>
    <property type="gene ID" value="ENSHHUG00000012315.1"/>
</dbReference>
<organism evidence="1 2">
    <name type="scientific">Hucho hucho</name>
    <name type="common">huchen</name>
    <dbReference type="NCBI Taxonomy" id="62062"/>
    <lineage>
        <taxon>Eukaryota</taxon>
        <taxon>Metazoa</taxon>
        <taxon>Chordata</taxon>
        <taxon>Craniata</taxon>
        <taxon>Vertebrata</taxon>
        <taxon>Euteleostomi</taxon>
        <taxon>Actinopterygii</taxon>
        <taxon>Neopterygii</taxon>
        <taxon>Teleostei</taxon>
        <taxon>Protacanthopterygii</taxon>
        <taxon>Salmoniformes</taxon>
        <taxon>Salmonidae</taxon>
        <taxon>Salmoninae</taxon>
        <taxon>Hucho</taxon>
    </lineage>
</organism>
<dbReference type="SUPFAM" id="SSF64076">
    <property type="entry name" value="MTH938-like"/>
    <property type="match status" value="1"/>
</dbReference>
<keyword evidence="2" id="KW-1185">Reference proteome</keyword>
<reference evidence="1" key="2">
    <citation type="submission" date="2025-08" db="UniProtKB">
        <authorList>
            <consortium name="Ensembl"/>
        </authorList>
    </citation>
    <scope>IDENTIFICATION</scope>
</reference>
<dbReference type="Pfam" id="PF04430">
    <property type="entry name" value="DUF498"/>
    <property type="match status" value="1"/>
</dbReference>
<evidence type="ECO:0008006" key="3">
    <source>
        <dbReference type="Google" id="ProtNLM"/>
    </source>
</evidence>
<dbReference type="CDD" id="cd05560">
    <property type="entry name" value="Xcc1710_like"/>
    <property type="match status" value="1"/>
</dbReference>
<dbReference type="AlphaFoldDB" id="A0A4W5L4C7"/>
<dbReference type="Gene3D" id="3.40.1230.10">
    <property type="entry name" value="MTH938-like"/>
    <property type="match status" value="1"/>
</dbReference>
<evidence type="ECO:0000313" key="1">
    <source>
        <dbReference type="Ensembl" id="ENSHHUP00000019704.1"/>
    </source>
</evidence>
<dbReference type="InterPro" id="IPR007523">
    <property type="entry name" value="NDUFAF3/AAMDC"/>
</dbReference>
<dbReference type="InterPro" id="IPR036748">
    <property type="entry name" value="MTH938-like_sf"/>
</dbReference>
<accession>A0A4W5L4C7</accession>
<proteinExistence type="predicted"/>
<name>A0A4W5L4C7_9TELE</name>
<evidence type="ECO:0000313" key="2">
    <source>
        <dbReference type="Proteomes" id="UP000314982"/>
    </source>
</evidence>
<reference evidence="1" key="3">
    <citation type="submission" date="2025-09" db="UniProtKB">
        <authorList>
            <consortium name="Ensembl"/>
        </authorList>
    </citation>
    <scope>IDENTIFICATION</scope>
</reference>
<dbReference type="PANTHER" id="PTHR21192">
    <property type="entry name" value="NUCLEAR PROTEIN E3-3"/>
    <property type="match status" value="1"/>
</dbReference>
<reference evidence="2" key="1">
    <citation type="submission" date="2018-06" db="EMBL/GenBank/DDBJ databases">
        <title>Genome assembly of Danube salmon.</title>
        <authorList>
            <person name="Macqueen D.J."/>
            <person name="Gundappa M.K."/>
        </authorList>
    </citation>
    <scope>NUCLEOTIDE SEQUENCE [LARGE SCALE GENOMIC DNA]</scope>
</reference>
<sequence>RRRTAPCRRFRRRTATGQIRAPRLPAAAGCDRDRDDSMKLHEANTAGSNLFTSYGAGHVEINKARHQGSLIVTGDSISAWPPATFDDFSEADFLQILAMQPELVLLGTGSKLRFPHPRLYAALTNAGIGVDVMDTAAACRTYNILLAE</sequence>
<protein>
    <recommendedName>
        <fullName evidence="3">NADH dehydrogenase [ubiquinone] 1 alpha subcomplex assembly factor 3</fullName>
    </recommendedName>
</protein>